<dbReference type="EMBL" id="HE573025">
    <property type="protein sequence ID" value="CCC50415.1"/>
    <property type="molecule type" value="Genomic_DNA"/>
</dbReference>
<comment type="catalytic activity">
    <reaction evidence="1 8">
        <text>a myo-inositol phosphate + H2O = myo-inositol + phosphate</text>
        <dbReference type="Rhea" id="RHEA:24056"/>
        <dbReference type="ChEBI" id="CHEBI:15377"/>
        <dbReference type="ChEBI" id="CHEBI:17268"/>
        <dbReference type="ChEBI" id="CHEBI:43474"/>
        <dbReference type="ChEBI" id="CHEBI:84139"/>
        <dbReference type="EC" id="3.1.3.25"/>
    </reaction>
</comment>
<dbReference type="InterPro" id="IPR033942">
    <property type="entry name" value="IMPase"/>
</dbReference>
<feature type="binding site" evidence="7">
    <location>
        <position position="147"/>
    </location>
    <ligand>
        <name>Mg(2+)</name>
        <dbReference type="ChEBI" id="CHEBI:18420"/>
        <label>1</label>
        <note>catalytic</note>
    </ligand>
</feature>
<dbReference type="GO" id="GO:0046872">
    <property type="term" value="F:metal ion binding"/>
    <property type="evidence" value="ECO:0007669"/>
    <property type="project" value="UniProtKB-KW"/>
</dbReference>
<reference evidence="10" key="1">
    <citation type="journal article" date="2012" name="Proc. Natl. Acad. Sci. U.S.A.">
        <title>Antigenic diversity is generated by distinct evolutionary mechanisms in African trypanosome species.</title>
        <authorList>
            <person name="Jackson A.P."/>
            <person name="Berry A."/>
            <person name="Aslett M."/>
            <person name="Allison H.C."/>
            <person name="Burton P."/>
            <person name="Vavrova-Anderson J."/>
            <person name="Brown R."/>
            <person name="Browne H."/>
            <person name="Corton N."/>
            <person name="Hauser H."/>
            <person name="Gamble J."/>
            <person name="Gilderthorp R."/>
            <person name="Marcello L."/>
            <person name="McQuillan J."/>
            <person name="Otto T.D."/>
            <person name="Quail M.A."/>
            <person name="Sanders M.J."/>
            <person name="van Tonder A."/>
            <person name="Ginger M.L."/>
            <person name="Field M.C."/>
            <person name="Barry J.D."/>
            <person name="Hertz-Fowler C."/>
            <person name="Berriman M."/>
        </authorList>
    </citation>
    <scope>NUCLEOTIDE SEQUENCE</scope>
    <source>
        <strain evidence="10">Y486</strain>
    </source>
</reference>
<gene>
    <name evidence="10" type="ORF">TVY486_0902370</name>
</gene>
<dbReference type="EC" id="3.1.3.25" evidence="8"/>
<comment type="similarity">
    <text evidence="3 8">Belongs to the inositol monophosphatase superfamily.</text>
</comment>
<dbReference type="GO" id="GO:0007165">
    <property type="term" value="P:signal transduction"/>
    <property type="evidence" value="ECO:0007669"/>
    <property type="project" value="TreeGrafter"/>
</dbReference>
<dbReference type="Gene3D" id="3.30.540.10">
    <property type="entry name" value="Fructose-1,6-Bisphosphatase, subunit A, domain 1"/>
    <property type="match status" value="1"/>
</dbReference>
<dbReference type="GO" id="GO:0006021">
    <property type="term" value="P:inositol biosynthetic process"/>
    <property type="evidence" value="ECO:0007669"/>
    <property type="project" value="UniProtKB-UniPathway"/>
</dbReference>
<accession>G0U2B2</accession>
<evidence type="ECO:0000256" key="5">
    <source>
        <dbReference type="ARBA" id="ARBA00022801"/>
    </source>
</evidence>
<protein>
    <recommendedName>
        <fullName evidence="8">Inositol-1-monophosphatase</fullName>
        <ecNumber evidence="8">3.1.3.25</ecNumber>
    </recommendedName>
</protein>
<evidence type="ECO:0000256" key="1">
    <source>
        <dbReference type="ARBA" id="ARBA00001033"/>
    </source>
</evidence>
<evidence type="ECO:0000256" key="2">
    <source>
        <dbReference type="ARBA" id="ARBA00001946"/>
    </source>
</evidence>
<dbReference type="SUPFAM" id="SSF56655">
    <property type="entry name" value="Carbohydrate phosphatase"/>
    <property type="match status" value="1"/>
</dbReference>
<sequence>MDGDDINLKEALDVAVDAARKAGRIMWSFYQYRREDAAAKATKMLKNSSDDKNNRNSGGADDGDSKEERTHGVSELLGVETKSSYSDLVTRYDKLCDETIMKTIQQYTTRVEREKHDAGFASFHFDFITEEICPDKPLTDAPTWVVDPIDGTMSFVHGACDCCVSIGLTIHRRTVLAVIYCPFISAPLAPLTSVLTPMAAPAGELYTAIRGEGAFLNGRPIRMQDDVKPKRALVNFGYPMRPCLSRAEQQQYAADPEKGKQEKHKKMIHAAAHIRRQLTKQPVQGVRSYGACALVLAMMAAGRIDLYMEPSGKIWDVCAGSLLVTEAGGVVKNLSGGEFGMEGMTTIIAAANEDLCNYGVELCNEVQYEHFWMM</sequence>
<comment type="cofactor">
    <cofactor evidence="2 7 8">
        <name>Mg(2+)</name>
        <dbReference type="ChEBI" id="CHEBI:18420"/>
    </cofactor>
</comment>
<dbReference type="PROSITE" id="PS00630">
    <property type="entry name" value="IMP_2"/>
    <property type="match status" value="1"/>
</dbReference>
<dbReference type="PANTHER" id="PTHR20854">
    <property type="entry name" value="INOSITOL MONOPHOSPHATASE"/>
    <property type="match status" value="1"/>
</dbReference>
<dbReference type="Gene3D" id="3.40.190.80">
    <property type="match status" value="1"/>
</dbReference>
<feature type="region of interest" description="Disordered" evidence="9">
    <location>
        <begin position="43"/>
        <end position="71"/>
    </location>
</feature>
<dbReference type="CDD" id="cd01639">
    <property type="entry name" value="IMPase"/>
    <property type="match status" value="1"/>
</dbReference>
<keyword evidence="6 7" id="KW-0460">Magnesium</keyword>
<evidence type="ECO:0000256" key="4">
    <source>
        <dbReference type="ARBA" id="ARBA00022723"/>
    </source>
</evidence>
<dbReference type="Pfam" id="PF00459">
    <property type="entry name" value="Inositol_P"/>
    <property type="match status" value="1"/>
</dbReference>
<keyword evidence="4 7" id="KW-0479">Metal-binding</keyword>
<organism evidence="10">
    <name type="scientific">Trypanosoma vivax (strain Y486)</name>
    <dbReference type="NCBI Taxonomy" id="1055687"/>
    <lineage>
        <taxon>Eukaryota</taxon>
        <taxon>Discoba</taxon>
        <taxon>Euglenozoa</taxon>
        <taxon>Kinetoplastea</taxon>
        <taxon>Metakinetoplastina</taxon>
        <taxon>Trypanosomatida</taxon>
        <taxon>Trypanosomatidae</taxon>
        <taxon>Trypanosoma</taxon>
        <taxon>Duttonella</taxon>
    </lineage>
</organism>
<dbReference type="InterPro" id="IPR020550">
    <property type="entry name" value="Inositol_monophosphatase_CS"/>
</dbReference>
<feature type="binding site" evidence="7">
    <location>
        <position position="316"/>
    </location>
    <ligand>
        <name>Mg(2+)</name>
        <dbReference type="ChEBI" id="CHEBI:18420"/>
        <label>1</label>
        <note>catalytic</note>
    </ligand>
</feature>
<dbReference type="GO" id="GO:0046854">
    <property type="term" value="P:phosphatidylinositol phosphate biosynthetic process"/>
    <property type="evidence" value="ECO:0007669"/>
    <property type="project" value="InterPro"/>
</dbReference>
<dbReference type="PANTHER" id="PTHR20854:SF4">
    <property type="entry name" value="INOSITOL-1-MONOPHOSPHATASE-RELATED"/>
    <property type="match status" value="1"/>
</dbReference>
<dbReference type="GO" id="GO:0008934">
    <property type="term" value="F:inositol monophosphate 1-phosphatase activity"/>
    <property type="evidence" value="ECO:0007669"/>
    <property type="project" value="InterPro"/>
</dbReference>
<dbReference type="PROSITE" id="PS00629">
    <property type="entry name" value="IMP_1"/>
    <property type="match status" value="1"/>
</dbReference>
<feature type="binding site" evidence="7">
    <location>
        <position position="149"/>
    </location>
    <ligand>
        <name>Mg(2+)</name>
        <dbReference type="ChEBI" id="CHEBI:18420"/>
        <label>1</label>
        <note>catalytic</note>
    </ligand>
</feature>
<feature type="binding site" evidence="7">
    <location>
        <position position="150"/>
    </location>
    <ligand>
        <name>Mg(2+)</name>
        <dbReference type="ChEBI" id="CHEBI:18420"/>
        <label>1</label>
        <note>catalytic</note>
    </ligand>
</feature>
<dbReference type="PRINTS" id="PR00377">
    <property type="entry name" value="IMPHPHTASES"/>
</dbReference>
<evidence type="ECO:0000313" key="10">
    <source>
        <dbReference type="EMBL" id="CCC50415.1"/>
    </source>
</evidence>
<name>G0U2B2_TRYVY</name>
<dbReference type="AlphaFoldDB" id="G0U2B2"/>
<evidence type="ECO:0000256" key="9">
    <source>
        <dbReference type="SAM" id="MobiDB-lite"/>
    </source>
</evidence>
<evidence type="ECO:0000256" key="7">
    <source>
        <dbReference type="PIRSR" id="PIRSR600760-2"/>
    </source>
</evidence>
<comment type="pathway">
    <text evidence="8">Polyol metabolism; myo-inositol biosynthesis; myo-inositol from D-glucose 6-phosphate: step 2/2.</text>
</comment>
<dbReference type="VEuPathDB" id="TriTrypDB:TvY486_0902370"/>
<dbReference type="InterPro" id="IPR000760">
    <property type="entry name" value="Inositol_monophosphatase-like"/>
</dbReference>
<evidence type="ECO:0000256" key="6">
    <source>
        <dbReference type="ARBA" id="ARBA00022842"/>
    </source>
</evidence>
<evidence type="ECO:0000256" key="3">
    <source>
        <dbReference type="ARBA" id="ARBA00009759"/>
    </source>
</evidence>
<keyword evidence="5 8" id="KW-0378">Hydrolase</keyword>
<dbReference type="OMA" id="PDCCISI"/>
<dbReference type="UniPathway" id="UPA00823">
    <property type="reaction ID" value="UER00788"/>
</dbReference>
<proteinExistence type="inferred from homology"/>
<evidence type="ECO:0000256" key="8">
    <source>
        <dbReference type="RuleBase" id="RU364068"/>
    </source>
</evidence>
<dbReference type="InterPro" id="IPR020583">
    <property type="entry name" value="Inositol_monoP_metal-BS"/>
</dbReference>